<feature type="non-terminal residue" evidence="2">
    <location>
        <position position="230"/>
    </location>
</feature>
<sequence length="230" mass="26771">MIELEKLYESARVRLDKKNQGWLGFAADFEEIFQSKFVLYRPTFDNGVSALRSRENLIASTNLKLVDEYIKKRVFDSNQIHDDSLNPFEPSRRSDVICDSIYEEIDIVKSYFLPNGIFYMLAVSALLTDKSYLMLVTWRAQTQNDFSDSEMQRLALFMRYLAVLVRGDNQIDAQTSNTEVKEFGQKYGLTDTEIDILSALLQGQSLKIIAYETKRSYNTIRWHVQNILEK</sequence>
<dbReference type="Gene3D" id="1.10.10.10">
    <property type="entry name" value="Winged helix-like DNA-binding domain superfamily/Winged helix DNA-binding domain"/>
    <property type="match status" value="1"/>
</dbReference>
<proteinExistence type="predicted"/>
<feature type="domain" description="HTH luxR-type" evidence="1">
    <location>
        <begin position="182"/>
        <end position="230"/>
    </location>
</feature>
<dbReference type="InterPro" id="IPR016032">
    <property type="entry name" value="Sig_transdc_resp-reg_C-effctor"/>
</dbReference>
<accession>A0A3B0U9Y4</accession>
<dbReference type="GO" id="GO:0003677">
    <property type="term" value="F:DNA binding"/>
    <property type="evidence" value="ECO:0007669"/>
    <property type="project" value="InterPro"/>
</dbReference>
<name>A0A3B0U9Y4_9ZZZZ</name>
<evidence type="ECO:0000313" key="2">
    <source>
        <dbReference type="EMBL" id="VAW21349.1"/>
    </source>
</evidence>
<dbReference type="GO" id="GO:0006355">
    <property type="term" value="P:regulation of DNA-templated transcription"/>
    <property type="evidence" value="ECO:0007669"/>
    <property type="project" value="InterPro"/>
</dbReference>
<dbReference type="SUPFAM" id="SSF46894">
    <property type="entry name" value="C-terminal effector domain of the bipartite response regulators"/>
    <property type="match status" value="1"/>
</dbReference>
<reference evidence="2" key="1">
    <citation type="submission" date="2018-06" db="EMBL/GenBank/DDBJ databases">
        <authorList>
            <person name="Zhirakovskaya E."/>
        </authorList>
    </citation>
    <scope>NUCLEOTIDE SEQUENCE</scope>
</reference>
<dbReference type="InterPro" id="IPR036388">
    <property type="entry name" value="WH-like_DNA-bd_sf"/>
</dbReference>
<organism evidence="2">
    <name type="scientific">hydrothermal vent metagenome</name>
    <dbReference type="NCBI Taxonomy" id="652676"/>
    <lineage>
        <taxon>unclassified sequences</taxon>
        <taxon>metagenomes</taxon>
        <taxon>ecological metagenomes</taxon>
    </lineage>
</organism>
<dbReference type="PRINTS" id="PR00038">
    <property type="entry name" value="HTHLUXR"/>
</dbReference>
<dbReference type="AlphaFoldDB" id="A0A3B0U9Y4"/>
<dbReference type="PROSITE" id="PS50043">
    <property type="entry name" value="HTH_LUXR_2"/>
    <property type="match status" value="1"/>
</dbReference>
<gene>
    <name evidence="2" type="ORF">MNBD_ALPHA11-715</name>
</gene>
<dbReference type="InterPro" id="IPR000792">
    <property type="entry name" value="Tscrpt_reg_LuxR_C"/>
</dbReference>
<dbReference type="SMART" id="SM00421">
    <property type="entry name" value="HTH_LUXR"/>
    <property type="match status" value="1"/>
</dbReference>
<protein>
    <recommendedName>
        <fullName evidence="1">HTH luxR-type domain-containing protein</fullName>
    </recommendedName>
</protein>
<dbReference type="EMBL" id="UOEQ01000343">
    <property type="protein sequence ID" value="VAW21349.1"/>
    <property type="molecule type" value="Genomic_DNA"/>
</dbReference>
<dbReference type="Pfam" id="PF00196">
    <property type="entry name" value="GerE"/>
    <property type="match status" value="1"/>
</dbReference>
<evidence type="ECO:0000259" key="1">
    <source>
        <dbReference type="PROSITE" id="PS50043"/>
    </source>
</evidence>